<feature type="domain" description="Mitochondrial chaperone BCS1-like ATPase lid" evidence="4">
    <location>
        <begin position="14"/>
        <end position="95"/>
    </location>
</feature>
<evidence type="ECO:0000313" key="6">
    <source>
        <dbReference type="Proteomes" id="UP001521222"/>
    </source>
</evidence>
<keyword evidence="6" id="KW-1185">Reference proteome</keyword>
<feature type="compositionally biased region" description="Polar residues" evidence="3">
    <location>
        <begin position="27"/>
        <end position="46"/>
    </location>
</feature>
<organism evidence="5 6">
    <name type="scientific">Nothophoma quercina</name>
    <dbReference type="NCBI Taxonomy" id="749835"/>
    <lineage>
        <taxon>Eukaryota</taxon>
        <taxon>Fungi</taxon>
        <taxon>Dikarya</taxon>
        <taxon>Ascomycota</taxon>
        <taxon>Pezizomycotina</taxon>
        <taxon>Dothideomycetes</taxon>
        <taxon>Pleosporomycetidae</taxon>
        <taxon>Pleosporales</taxon>
        <taxon>Pleosporineae</taxon>
        <taxon>Didymellaceae</taxon>
        <taxon>Nothophoma</taxon>
    </lineage>
</organism>
<dbReference type="InterPro" id="IPR057495">
    <property type="entry name" value="AAA_lid_BCS1"/>
</dbReference>
<evidence type="ECO:0000256" key="1">
    <source>
        <dbReference type="ARBA" id="ARBA00022741"/>
    </source>
</evidence>
<comment type="caution">
    <text evidence="5">The sequence shown here is derived from an EMBL/GenBank/DDBJ whole genome shotgun (WGS) entry which is preliminary data.</text>
</comment>
<accession>A0ABR3R056</accession>
<evidence type="ECO:0000313" key="5">
    <source>
        <dbReference type="EMBL" id="KAL1597678.1"/>
    </source>
</evidence>
<evidence type="ECO:0000259" key="4">
    <source>
        <dbReference type="Pfam" id="PF25426"/>
    </source>
</evidence>
<proteinExistence type="predicted"/>
<keyword evidence="1" id="KW-0547">Nucleotide-binding</keyword>
<feature type="region of interest" description="Disordered" evidence="3">
    <location>
        <begin position="27"/>
        <end position="47"/>
    </location>
</feature>
<protein>
    <recommendedName>
        <fullName evidence="4">Mitochondrial chaperone BCS1-like ATPase lid domain-containing protein</fullName>
    </recommendedName>
</protein>
<dbReference type="EMBL" id="JAKIXB020000025">
    <property type="protein sequence ID" value="KAL1597678.1"/>
    <property type="molecule type" value="Genomic_DNA"/>
</dbReference>
<name>A0ABR3R056_9PLEO</name>
<dbReference type="Pfam" id="PF25426">
    <property type="entry name" value="AAA_lid_BCS1"/>
    <property type="match status" value="1"/>
</dbReference>
<evidence type="ECO:0000256" key="3">
    <source>
        <dbReference type="SAM" id="MobiDB-lite"/>
    </source>
</evidence>
<evidence type="ECO:0000256" key="2">
    <source>
        <dbReference type="ARBA" id="ARBA00022840"/>
    </source>
</evidence>
<sequence>MRVDLQVAFTLATQDQIQETFLRMYSTTPEEQATSGRPVNSRTRPGSQIIDPAKLEEMARQFATSLPGNEFSPAEIQGYLLLRKKEPQRALDDVERWRDELLDSKRKGKKLMGAQ</sequence>
<keyword evidence="2" id="KW-0067">ATP-binding</keyword>
<reference evidence="5 6" key="1">
    <citation type="submission" date="2024-02" db="EMBL/GenBank/DDBJ databases">
        <title>De novo assembly and annotation of 12 fungi associated with fruit tree decline syndrome in Ontario, Canada.</title>
        <authorList>
            <person name="Sulman M."/>
            <person name="Ellouze W."/>
            <person name="Ilyukhin E."/>
        </authorList>
    </citation>
    <scope>NUCLEOTIDE SEQUENCE [LARGE SCALE GENOMIC DNA]</scope>
    <source>
        <strain evidence="5 6">M97-236</strain>
    </source>
</reference>
<dbReference type="Proteomes" id="UP001521222">
    <property type="component" value="Unassembled WGS sequence"/>
</dbReference>
<gene>
    <name evidence="5" type="ORF">SLS59_007376</name>
</gene>